<feature type="compositionally biased region" description="Basic and acidic residues" evidence="1">
    <location>
        <begin position="645"/>
        <end position="666"/>
    </location>
</feature>
<gene>
    <name evidence="2" type="ORF">V5O48_005311</name>
</gene>
<dbReference type="Proteomes" id="UP001465976">
    <property type="component" value="Unassembled WGS sequence"/>
</dbReference>
<feature type="compositionally biased region" description="Basic and acidic residues" evidence="1">
    <location>
        <begin position="522"/>
        <end position="537"/>
    </location>
</feature>
<feature type="compositionally biased region" description="Polar residues" evidence="1">
    <location>
        <begin position="490"/>
        <end position="502"/>
    </location>
</feature>
<organism evidence="2 3">
    <name type="scientific">Marasmius crinis-equi</name>
    <dbReference type="NCBI Taxonomy" id="585013"/>
    <lineage>
        <taxon>Eukaryota</taxon>
        <taxon>Fungi</taxon>
        <taxon>Dikarya</taxon>
        <taxon>Basidiomycota</taxon>
        <taxon>Agaricomycotina</taxon>
        <taxon>Agaricomycetes</taxon>
        <taxon>Agaricomycetidae</taxon>
        <taxon>Agaricales</taxon>
        <taxon>Marasmiineae</taxon>
        <taxon>Marasmiaceae</taxon>
        <taxon>Marasmius</taxon>
    </lineage>
</organism>
<evidence type="ECO:0000256" key="1">
    <source>
        <dbReference type="SAM" id="MobiDB-lite"/>
    </source>
</evidence>
<keyword evidence="3" id="KW-1185">Reference proteome</keyword>
<evidence type="ECO:0000313" key="3">
    <source>
        <dbReference type="Proteomes" id="UP001465976"/>
    </source>
</evidence>
<comment type="caution">
    <text evidence="2">The sequence shown here is derived from an EMBL/GenBank/DDBJ whole genome shotgun (WGS) entry which is preliminary data.</text>
</comment>
<feature type="compositionally biased region" description="Acidic residues" evidence="1">
    <location>
        <begin position="691"/>
        <end position="702"/>
    </location>
</feature>
<protein>
    <submittedName>
        <fullName evidence="2">Uncharacterized protein</fullName>
    </submittedName>
</protein>
<reference evidence="2 3" key="1">
    <citation type="submission" date="2024-02" db="EMBL/GenBank/DDBJ databases">
        <title>A draft genome for the cacao thread blight pathogen Marasmius crinis-equi.</title>
        <authorList>
            <person name="Cohen S.P."/>
            <person name="Baruah I.K."/>
            <person name="Amoako-Attah I."/>
            <person name="Bukari Y."/>
            <person name="Meinhardt L.W."/>
            <person name="Bailey B.A."/>
        </authorList>
    </citation>
    <scope>NUCLEOTIDE SEQUENCE [LARGE SCALE GENOMIC DNA]</scope>
    <source>
        <strain evidence="2 3">GH-76</strain>
    </source>
</reference>
<feature type="compositionally biased region" description="Basic residues" evidence="1">
    <location>
        <begin position="452"/>
        <end position="472"/>
    </location>
</feature>
<feature type="compositionally biased region" description="Basic and acidic residues" evidence="1">
    <location>
        <begin position="387"/>
        <end position="403"/>
    </location>
</feature>
<feature type="compositionally biased region" description="Basic and acidic residues" evidence="1">
    <location>
        <begin position="550"/>
        <end position="565"/>
    </location>
</feature>
<name>A0ABR3FN25_9AGAR</name>
<feature type="compositionally biased region" description="Low complexity" evidence="1">
    <location>
        <begin position="439"/>
        <end position="451"/>
    </location>
</feature>
<sequence length="702" mass="78146">MPVVTVKSSHLANPESVSKVAQVPYSVNVPAAAKLKKLSRVSKNSTNAPPLTNIERLKKREKKKGKAAEIKSEVAALRRMVRARCTELADLYDKKPRYLMDMFYQRSDLAAKDQYEVNPFNAYKSVVAHERREAPLHLLDLQSAITEDYKELDDDALEKVVEKYKELRDEDKREKIKRPSMREKMADVARTVNRVMTMMQGLKTQNGIEFIGLLVKNRPEAFMNPKWLATDGRIHDYLSLILRGWDPAYIGKKVEAFAVAGCDAAKIFKSQKDQAEALKRHVTRLIQDGLDTTCGTENQAMQYERFDTTITLRYRVIVEGWPQGIPFQKPSAFGGALDPLFRLRNAWQAGEAHFRKMGEEEFQKWQAERAEKIRTGDIVPKTRKKRSDAGVKRSKKGAGEAREPTSGGEDGDGSNNENESGGDGDAESDDPRPVKKAKTACTSKTTTTTKPTTKKPAKPKAPRKPRKPRRSSKPASSNLEAQGLGIDASDANTGPSDVSTPAMTIPTESHPRPRPRPVVPRKTVERVEEQEGEHVEGEGICSAPVAAKNSVDDGIPRGDREDAPDAPRVPDAPDDHQVPSTKPRAPFDDALIDPSLRPKETNVHVPLPIPETELTPTFESPPHPVRPLSPALSGSGSNQGKRKRRSEEERLREDAREHGMNDEKRTRVVTRKRHLGAGSFNPKARGQGVNSDDEGILDYELC</sequence>
<dbReference type="EMBL" id="JBAHYK010000208">
    <property type="protein sequence ID" value="KAL0576684.1"/>
    <property type="molecule type" value="Genomic_DNA"/>
</dbReference>
<feature type="region of interest" description="Disordered" evidence="1">
    <location>
        <begin position="373"/>
        <end position="702"/>
    </location>
</feature>
<evidence type="ECO:0000313" key="2">
    <source>
        <dbReference type="EMBL" id="KAL0576684.1"/>
    </source>
</evidence>
<proteinExistence type="predicted"/>
<accession>A0ABR3FN25</accession>